<name>A0A0F9FIN9_9ZZZZ</name>
<accession>A0A0F9FIN9</accession>
<organism evidence="1">
    <name type="scientific">marine sediment metagenome</name>
    <dbReference type="NCBI Taxonomy" id="412755"/>
    <lineage>
        <taxon>unclassified sequences</taxon>
        <taxon>metagenomes</taxon>
        <taxon>ecological metagenomes</taxon>
    </lineage>
</organism>
<proteinExistence type="predicted"/>
<evidence type="ECO:0000313" key="1">
    <source>
        <dbReference type="EMBL" id="KKL86153.1"/>
    </source>
</evidence>
<reference evidence="1" key="1">
    <citation type="journal article" date="2015" name="Nature">
        <title>Complex archaea that bridge the gap between prokaryotes and eukaryotes.</title>
        <authorList>
            <person name="Spang A."/>
            <person name="Saw J.H."/>
            <person name="Jorgensen S.L."/>
            <person name="Zaremba-Niedzwiedzka K."/>
            <person name="Martijn J."/>
            <person name="Lind A.E."/>
            <person name="van Eijk R."/>
            <person name="Schleper C."/>
            <person name="Guy L."/>
            <person name="Ettema T.J."/>
        </authorList>
    </citation>
    <scope>NUCLEOTIDE SEQUENCE</scope>
</reference>
<comment type="caution">
    <text evidence="1">The sequence shown here is derived from an EMBL/GenBank/DDBJ whole genome shotgun (WGS) entry which is preliminary data.</text>
</comment>
<dbReference type="Gene3D" id="3.40.50.300">
    <property type="entry name" value="P-loop containing nucleotide triphosphate hydrolases"/>
    <property type="match status" value="1"/>
</dbReference>
<protein>
    <submittedName>
        <fullName evidence="1">Uncharacterized protein</fullName>
    </submittedName>
</protein>
<feature type="non-terminal residue" evidence="1">
    <location>
        <position position="79"/>
    </location>
</feature>
<dbReference type="EMBL" id="LAZR01021194">
    <property type="protein sequence ID" value="KKL86153.1"/>
    <property type="molecule type" value="Genomic_DNA"/>
</dbReference>
<gene>
    <name evidence="1" type="ORF">LCGC14_1947550</name>
</gene>
<dbReference type="InterPro" id="IPR027417">
    <property type="entry name" value="P-loop_NTPase"/>
</dbReference>
<sequence length="79" mass="9301">MATKLEIRHELEWRACKNSFLYFIENYWMVATVGVGYDIMHPWPYQIDEINAFQAACEGTASQRQNRLKARQLGWTTMA</sequence>
<dbReference type="AlphaFoldDB" id="A0A0F9FIN9"/>